<dbReference type="GO" id="GO:0051301">
    <property type="term" value="P:cell division"/>
    <property type="evidence" value="ECO:0007669"/>
    <property type="project" value="UniProtKB-KW"/>
</dbReference>
<protein>
    <recommendedName>
        <fullName evidence="10 11">UDP-N-acetylmuramoyl-tripeptide--D-alanyl-D-alanine ligase</fullName>
        <ecNumber evidence="10 11">6.3.2.10</ecNumber>
    </recommendedName>
    <alternativeName>
        <fullName evidence="10">D-alanyl-D-alanine-adding enzyme</fullName>
    </alternativeName>
</protein>
<keyword evidence="2 10" id="KW-0436">Ligase</keyword>
<dbReference type="GO" id="GO:0008360">
    <property type="term" value="P:regulation of cell shape"/>
    <property type="evidence" value="ECO:0007669"/>
    <property type="project" value="UniProtKB-KW"/>
</dbReference>
<accession>A0A1H2QEE6</accession>
<evidence type="ECO:0000256" key="3">
    <source>
        <dbReference type="ARBA" id="ARBA00022618"/>
    </source>
</evidence>
<dbReference type="Pfam" id="PF02875">
    <property type="entry name" value="Mur_ligase_C"/>
    <property type="match status" value="1"/>
</dbReference>
<comment type="similarity">
    <text evidence="10">Belongs to the MurCDEF family. MurF subfamily.</text>
</comment>
<evidence type="ECO:0000259" key="12">
    <source>
        <dbReference type="Pfam" id="PF01225"/>
    </source>
</evidence>
<evidence type="ECO:0000256" key="10">
    <source>
        <dbReference type="HAMAP-Rule" id="MF_02019"/>
    </source>
</evidence>
<evidence type="ECO:0000313" key="15">
    <source>
        <dbReference type="EMBL" id="SDW05617.1"/>
    </source>
</evidence>
<dbReference type="InterPro" id="IPR013221">
    <property type="entry name" value="Mur_ligase_cen"/>
</dbReference>
<feature type="domain" description="Mur ligase N-terminal catalytic" evidence="12">
    <location>
        <begin position="28"/>
        <end position="101"/>
    </location>
</feature>
<comment type="function">
    <text evidence="10 11">Involved in cell wall formation. Catalyzes the final step in the synthesis of UDP-N-acetylmuramoyl-pentapeptide, the precursor of murein.</text>
</comment>
<feature type="domain" description="Mur ligase C-terminal" evidence="13">
    <location>
        <begin position="319"/>
        <end position="445"/>
    </location>
</feature>
<dbReference type="Gene3D" id="3.90.190.20">
    <property type="entry name" value="Mur ligase, C-terminal domain"/>
    <property type="match status" value="1"/>
</dbReference>
<gene>
    <name evidence="10" type="primary">murF</name>
    <name evidence="15" type="ORF">SAMN05444487_101199</name>
</gene>
<keyword evidence="5 10" id="KW-0067">ATP-binding</keyword>
<dbReference type="PANTHER" id="PTHR43024">
    <property type="entry name" value="UDP-N-ACETYLMURAMOYL-TRIPEPTIDE--D-ALANYL-D-ALANINE LIGASE"/>
    <property type="match status" value="1"/>
</dbReference>
<dbReference type="Gene3D" id="3.40.1390.10">
    <property type="entry name" value="MurE/MurF, N-terminal domain"/>
    <property type="match status" value="1"/>
</dbReference>
<keyword evidence="4 10" id="KW-0547">Nucleotide-binding</keyword>
<name>A0A1H2QEE6_9BACL</name>
<dbReference type="EC" id="6.3.2.10" evidence="10 11"/>
<dbReference type="GO" id="GO:0005737">
    <property type="term" value="C:cytoplasm"/>
    <property type="evidence" value="ECO:0007669"/>
    <property type="project" value="UniProtKB-SubCell"/>
</dbReference>
<dbReference type="InterPro" id="IPR035911">
    <property type="entry name" value="MurE/MurF_N"/>
</dbReference>
<comment type="catalytic activity">
    <reaction evidence="10 11">
        <text>D-alanyl-D-alanine + UDP-N-acetyl-alpha-D-muramoyl-L-alanyl-gamma-D-glutamyl-meso-2,6-diaminopimelate + ATP = UDP-N-acetyl-alpha-D-muramoyl-L-alanyl-gamma-D-glutamyl-meso-2,6-diaminopimeloyl-D-alanyl-D-alanine + ADP + phosphate + H(+)</text>
        <dbReference type="Rhea" id="RHEA:28374"/>
        <dbReference type="ChEBI" id="CHEBI:15378"/>
        <dbReference type="ChEBI" id="CHEBI:30616"/>
        <dbReference type="ChEBI" id="CHEBI:43474"/>
        <dbReference type="ChEBI" id="CHEBI:57822"/>
        <dbReference type="ChEBI" id="CHEBI:61386"/>
        <dbReference type="ChEBI" id="CHEBI:83905"/>
        <dbReference type="ChEBI" id="CHEBI:456216"/>
        <dbReference type="EC" id="6.3.2.10"/>
    </reaction>
</comment>
<feature type="binding site" evidence="10">
    <location>
        <begin position="114"/>
        <end position="120"/>
    </location>
    <ligand>
        <name>ATP</name>
        <dbReference type="ChEBI" id="CHEBI:30616"/>
    </ligand>
</feature>
<dbReference type="InterPro" id="IPR005863">
    <property type="entry name" value="UDP-N-AcMur_synth"/>
</dbReference>
<dbReference type="EMBL" id="FNNQ01000001">
    <property type="protein sequence ID" value="SDW05617.1"/>
    <property type="molecule type" value="Genomic_DNA"/>
</dbReference>
<keyword evidence="16" id="KW-1185">Reference proteome</keyword>
<dbReference type="HAMAP" id="MF_02019">
    <property type="entry name" value="MurF"/>
    <property type="match status" value="1"/>
</dbReference>
<dbReference type="PANTHER" id="PTHR43024:SF1">
    <property type="entry name" value="UDP-N-ACETYLMURAMOYL-TRIPEPTIDE--D-ALANYL-D-ALANINE LIGASE"/>
    <property type="match status" value="1"/>
</dbReference>
<evidence type="ECO:0000256" key="5">
    <source>
        <dbReference type="ARBA" id="ARBA00022840"/>
    </source>
</evidence>
<dbReference type="InterPro" id="IPR036565">
    <property type="entry name" value="Mur-like_cat_sf"/>
</dbReference>
<dbReference type="GO" id="GO:0071555">
    <property type="term" value="P:cell wall organization"/>
    <property type="evidence" value="ECO:0007669"/>
    <property type="project" value="UniProtKB-KW"/>
</dbReference>
<dbReference type="UniPathway" id="UPA00219"/>
<dbReference type="STRING" id="1048340.SAMN05444487_101199"/>
<comment type="pathway">
    <text evidence="10 11">Cell wall biogenesis; peptidoglycan biosynthesis.</text>
</comment>
<evidence type="ECO:0000256" key="1">
    <source>
        <dbReference type="ARBA" id="ARBA00022490"/>
    </source>
</evidence>
<dbReference type="GO" id="GO:0008766">
    <property type="term" value="F:UDP-N-acetylmuramoylalanyl-D-glutamyl-2,6-diaminopimelate-D-alanyl-D-alanine ligase activity"/>
    <property type="evidence" value="ECO:0007669"/>
    <property type="project" value="RHEA"/>
</dbReference>
<reference evidence="15 16" key="1">
    <citation type="submission" date="2016-10" db="EMBL/GenBank/DDBJ databases">
        <authorList>
            <person name="de Groot N.N."/>
        </authorList>
    </citation>
    <scope>NUCLEOTIDE SEQUENCE [LARGE SCALE GENOMIC DNA]</scope>
    <source>
        <strain evidence="15 16">DSM 45610</strain>
    </source>
</reference>
<dbReference type="SUPFAM" id="SSF53623">
    <property type="entry name" value="MurD-like peptide ligases, catalytic domain"/>
    <property type="match status" value="1"/>
</dbReference>
<dbReference type="GO" id="GO:0009252">
    <property type="term" value="P:peptidoglycan biosynthetic process"/>
    <property type="evidence" value="ECO:0007669"/>
    <property type="project" value="UniProtKB-UniRule"/>
</dbReference>
<dbReference type="GO" id="GO:0005524">
    <property type="term" value="F:ATP binding"/>
    <property type="evidence" value="ECO:0007669"/>
    <property type="project" value="UniProtKB-UniRule"/>
</dbReference>
<keyword evidence="3 10" id="KW-0132">Cell division</keyword>
<evidence type="ECO:0000313" key="16">
    <source>
        <dbReference type="Proteomes" id="UP000198534"/>
    </source>
</evidence>
<evidence type="ECO:0000256" key="2">
    <source>
        <dbReference type="ARBA" id="ARBA00022598"/>
    </source>
</evidence>
<dbReference type="GO" id="GO:0047480">
    <property type="term" value="F:UDP-N-acetylmuramoyl-tripeptide-D-alanyl-D-alanine ligase activity"/>
    <property type="evidence" value="ECO:0007669"/>
    <property type="project" value="UniProtKB-UniRule"/>
</dbReference>
<evidence type="ECO:0000256" key="7">
    <source>
        <dbReference type="ARBA" id="ARBA00022984"/>
    </source>
</evidence>
<dbReference type="InterPro" id="IPR051046">
    <property type="entry name" value="MurCDEF_CellWall_CoF430Synth"/>
</dbReference>
<dbReference type="AlphaFoldDB" id="A0A1H2QEE6"/>
<comment type="subcellular location">
    <subcellularLocation>
        <location evidence="10 11">Cytoplasm</location>
    </subcellularLocation>
</comment>
<evidence type="ECO:0000256" key="11">
    <source>
        <dbReference type="RuleBase" id="RU004136"/>
    </source>
</evidence>
<keyword evidence="1 10" id="KW-0963">Cytoplasm</keyword>
<evidence type="ECO:0000256" key="4">
    <source>
        <dbReference type="ARBA" id="ARBA00022741"/>
    </source>
</evidence>
<keyword evidence="7 10" id="KW-0573">Peptidoglycan synthesis</keyword>
<evidence type="ECO:0000256" key="6">
    <source>
        <dbReference type="ARBA" id="ARBA00022960"/>
    </source>
</evidence>
<dbReference type="InterPro" id="IPR036615">
    <property type="entry name" value="Mur_ligase_C_dom_sf"/>
</dbReference>
<dbReference type="SUPFAM" id="SSF63418">
    <property type="entry name" value="MurE/MurF N-terminal domain"/>
    <property type="match status" value="1"/>
</dbReference>
<feature type="domain" description="Mur ligase central" evidence="14">
    <location>
        <begin position="112"/>
        <end position="296"/>
    </location>
</feature>
<evidence type="ECO:0000259" key="14">
    <source>
        <dbReference type="Pfam" id="PF08245"/>
    </source>
</evidence>
<dbReference type="SUPFAM" id="SSF53244">
    <property type="entry name" value="MurD-like peptide ligases, peptide-binding domain"/>
    <property type="match status" value="1"/>
</dbReference>
<dbReference type="InterPro" id="IPR000713">
    <property type="entry name" value="Mur_ligase_N"/>
</dbReference>
<proteinExistence type="inferred from homology"/>
<dbReference type="NCBIfam" id="TIGR01143">
    <property type="entry name" value="murF"/>
    <property type="match status" value="1"/>
</dbReference>
<keyword evidence="8 10" id="KW-0131">Cell cycle</keyword>
<dbReference type="Proteomes" id="UP000198534">
    <property type="component" value="Unassembled WGS sequence"/>
</dbReference>
<organism evidence="15 16">
    <name type="scientific">Marininema mesophilum</name>
    <dbReference type="NCBI Taxonomy" id="1048340"/>
    <lineage>
        <taxon>Bacteria</taxon>
        <taxon>Bacillati</taxon>
        <taxon>Bacillota</taxon>
        <taxon>Bacilli</taxon>
        <taxon>Bacillales</taxon>
        <taxon>Thermoactinomycetaceae</taxon>
        <taxon>Marininema</taxon>
    </lineage>
</organism>
<dbReference type="Gene3D" id="3.40.1190.10">
    <property type="entry name" value="Mur-like, catalytic domain"/>
    <property type="match status" value="1"/>
</dbReference>
<keyword evidence="6 10" id="KW-0133">Cell shape</keyword>
<dbReference type="InterPro" id="IPR004101">
    <property type="entry name" value="Mur_ligase_C"/>
</dbReference>
<keyword evidence="9 10" id="KW-0961">Cell wall biogenesis/degradation</keyword>
<evidence type="ECO:0000256" key="9">
    <source>
        <dbReference type="ARBA" id="ARBA00023316"/>
    </source>
</evidence>
<evidence type="ECO:0000256" key="8">
    <source>
        <dbReference type="ARBA" id="ARBA00023306"/>
    </source>
</evidence>
<sequence length="463" mass="50326">MQKTLKSIAGEVGGTLLGSISDKTMLAQGVSTDTRSLYPNQLYVPILGDRFDGHDFLSDAVKKGAVAALWQEDRALPSSPSIPLIRVKDTLEALQQLAAAWRREIGVKVVAVTGSNGKTTTKELLGSILSVKYRVHRTQGNLNNHIGLPLTLLSMPRKSEVAVVEMGMNHAGEIALLSQIAKPDLAVITNIGEAHIEHLGSRQGIADAKLEICEGLAQQGTLVIDGDEPLLRERLVKEKRRYIRVGWKEDNDDVLQGFATEGLEGISFTTSLTGSRFTLPMMGQYNAKNALLAITVGRTLGLTEEELQQGLNQVHITGMRLEKVTATNGMLIINDAYNASPSSMRATIDLLSSLDGFKEKWVLLGDMLEMGPEEEAYHREVGRFAMEKGISRVYAMGARGRWIVDGAQEVAPEGKAIHFQNPEEAAQTLLAEGNEGVVLLVKASRGARLETTVEHILKGAKTF</sequence>
<dbReference type="Pfam" id="PF01225">
    <property type="entry name" value="Mur_ligase"/>
    <property type="match status" value="1"/>
</dbReference>
<evidence type="ECO:0000259" key="13">
    <source>
        <dbReference type="Pfam" id="PF02875"/>
    </source>
</evidence>
<dbReference type="RefSeq" id="WP_177167828.1">
    <property type="nucleotide sequence ID" value="NZ_FNNQ01000001.1"/>
</dbReference>
<dbReference type="Pfam" id="PF08245">
    <property type="entry name" value="Mur_ligase_M"/>
    <property type="match status" value="1"/>
</dbReference>